<comment type="catalytic activity">
    <reaction evidence="14">
        <text>ATP + H2O = ADP + phosphate + H(+)</text>
        <dbReference type="Rhea" id="RHEA:13065"/>
        <dbReference type="ChEBI" id="CHEBI:15377"/>
        <dbReference type="ChEBI" id="CHEBI:15378"/>
        <dbReference type="ChEBI" id="CHEBI:30616"/>
        <dbReference type="ChEBI" id="CHEBI:43474"/>
        <dbReference type="ChEBI" id="CHEBI:456216"/>
        <dbReference type="EC" id="5.6.2.4"/>
    </reaction>
</comment>
<dbReference type="Gene3D" id="3.40.50.300">
    <property type="entry name" value="P-loop containing nucleotide triphosphate hydrolases"/>
    <property type="match status" value="2"/>
</dbReference>
<comment type="similarity">
    <text evidence="1">Belongs to the helicase family. UvrD subfamily.</text>
</comment>
<organism evidence="19 20">
    <name type="scientific">Sphaerisporangium rubeum</name>
    <dbReference type="NCBI Taxonomy" id="321317"/>
    <lineage>
        <taxon>Bacteria</taxon>
        <taxon>Bacillati</taxon>
        <taxon>Actinomycetota</taxon>
        <taxon>Actinomycetes</taxon>
        <taxon>Streptosporangiales</taxon>
        <taxon>Streptosporangiaceae</taxon>
        <taxon>Sphaerisporangium</taxon>
    </lineage>
</organism>
<feature type="compositionally biased region" description="Gly residues" evidence="16">
    <location>
        <begin position="385"/>
        <end position="398"/>
    </location>
</feature>
<dbReference type="Gene3D" id="3.90.320.10">
    <property type="match status" value="1"/>
</dbReference>
<gene>
    <name evidence="19" type="ORF">BJ992_005589</name>
</gene>
<dbReference type="Pfam" id="PF00580">
    <property type="entry name" value="UvrD-helicase"/>
    <property type="match status" value="1"/>
</dbReference>
<evidence type="ECO:0000256" key="2">
    <source>
        <dbReference type="ARBA" id="ARBA00022722"/>
    </source>
</evidence>
<dbReference type="InterPro" id="IPR014017">
    <property type="entry name" value="DNA_helicase_UvrD-like_C"/>
</dbReference>
<dbReference type="PANTHER" id="PTHR11070:SF59">
    <property type="entry name" value="DNA 3'-5' HELICASE"/>
    <property type="match status" value="1"/>
</dbReference>
<comment type="catalytic activity">
    <reaction evidence="12">
        <text>Couples ATP hydrolysis with the unwinding of duplex DNA by translocating in the 3'-5' direction.</text>
        <dbReference type="EC" id="5.6.2.4"/>
    </reaction>
</comment>
<evidence type="ECO:0000256" key="8">
    <source>
        <dbReference type="ARBA" id="ARBA00022840"/>
    </source>
</evidence>
<evidence type="ECO:0000259" key="18">
    <source>
        <dbReference type="PROSITE" id="PS51217"/>
    </source>
</evidence>
<dbReference type="InterPro" id="IPR013986">
    <property type="entry name" value="DExx_box_DNA_helicase_dom_sf"/>
</dbReference>
<evidence type="ECO:0000256" key="9">
    <source>
        <dbReference type="ARBA" id="ARBA00023125"/>
    </source>
</evidence>
<evidence type="ECO:0000256" key="16">
    <source>
        <dbReference type="SAM" id="MobiDB-lite"/>
    </source>
</evidence>
<dbReference type="AlphaFoldDB" id="A0A7X0ILE7"/>
<evidence type="ECO:0000256" key="12">
    <source>
        <dbReference type="ARBA" id="ARBA00034617"/>
    </source>
</evidence>
<evidence type="ECO:0000256" key="4">
    <source>
        <dbReference type="ARBA" id="ARBA00022763"/>
    </source>
</evidence>
<dbReference type="InterPro" id="IPR000212">
    <property type="entry name" value="DNA_helicase_UvrD/REP"/>
</dbReference>
<evidence type="ECO:0000256" key="15">
    <source>
        <dbReference type="PROSITE-ProRule" id="PRU00560"/>
    </source>
</evidence>
<dbReference type="InterPro" id="IPR027417">
    <property type="entry name" value="P-loop_NTPase"/>
</dbReference>
<evidence type="ECO:0000256" key="10">
    <source>
        <dbReference type="ARBA" id="ARBA00023204"/>
    </source>
</evidence>
<keyword evidence="4" id="KW-0227">DNA damage</keyword>
<keyword evidence="5 15" id="KW-0378">Hydrolase</keyword>
<dbReference type="GO" id="GO:0005524">
    <property type="term" value="F:ATP binding"/>
    <property type="evidence" value="ECO:0007669"/>
    <property type="project" value="UniProtKB-UniRule"/>
</dbReference>
<dbReference type="Pfam" id="PF12705">
    <property type="entry name" value="PDDEXK_1"/>
    <property type="match status" value="1"/>
</dbReference>
<dbReference type="InterPro" id="IPR011604">
    <property type="entry name" value="PDDEXK-like_dom_sf"/>
</dbReference>
<dbReference type="Pfam" id="PF13361">
    <property type="entry name" value="UvrD_C"/>
    <property type="match status" value="1"/>
</dbReference>
<dbReference type="PROSITE" id="PS51217">
    <property type="entry name" value="UVRD_HELICASE_CTER"/>
    <property type="match status" value="1"/>
</dbReference>
<dbReference type="InterPro" id="IPR038726">
    <property type="entry name" value="PDDEXK_AddAB-type"/>
</dbReference>
<dbReference type="EC" id="5.6.2.4" evidence="13"/>
<dbReference type="SUPFAM" id="SSF52540">
    <property type="entry name" value="P-loop containing nucleoside triphosphate hydrolases"/>
    <property type="match status" value="1"/>
</dbReference>
<feature type="region of interest" description="Disordered" evidence="16">
    <location>
        <begin position="335"/>
        <end position="424"/>
    </location>
</feature>
<dbReference type="CDD" id="cd17932">
    <property type="entry name" value="DEXQc_UvrD"/>
    <property type="match status" value="1"/>
</dbReference>
<keyword evidence="20" id="KW-1185">Reference proteome</keyword>
<sequence>MSGQTYRLVRRGATGRMSPPVLDEHQRAVVAHEGGPLLVLAGPGTGKTTTIVESVVDRVERRGGDPERVLVLTFSRKAAQELRERITARMRRTTKTPLALTFHAYAYALLRREAVLAGEQPPRLLTGPEQLLEIRRLLRGEVEDGAADWPSPMRDPLKTRAFAEELRDLLARAAERGLDGDDLVRLGRAHSRKDWEAAGRFAHRYADRFDLDPTPTLDYAELIRAAVALLAGSEVRRRERAAYDVVYVDEYQDTDPAQEALLHHLAGDGRDLIAVGDPDQSIYGFRGADVRGILDFPRRFRTTGGQEAPVVALRVCRRSGPDLLAASRRVAARLPVPPMPSLTPEPSPSAAGVLDWDGLDWLDAPGQDGADGDGVNGSGDAASGGANGSGKPGPGAANGSGTASGRVARRFSGEDHRGLTSVDDADPGEVRVMLADSETQEAAVVADTLRRAHLLENVPWSRMAVLVRSAKLQVPMLRRALIAAGVPVLVNGDEVPLAQEPGVRPLVAVLRVAVSPETLDVATAEELLTGPFGGTDAIGVRRLRRALRAAELEATSDGDGAPPRTADELLVTALRDPSVLVPVEPHIAVPAERVATLVSVAREAVRAGVSPEEALWDIWQASGLADRWTDASITGGYRGAQADRDLDAVMTLFDHASRFVDRLPHAGPRVFLDDLASQEIPANTLAAHAPDAEAVRILTAHRAKGLEWDVVVVAGVQEGVWPDLRLRGSLLGVDELVEAAHGAAPGAADAASAALSSKLLAEERRLFYVAATRARRRLVVTAVGGEDTDERPSRFLSELLPGAIEEAAVDERARWLSMAALVAELRAAVCDAARPDRLRRAAAGHLARLARAGVPGAHPDEWYALTPLSDDRPLTWPENIVRISPSAVENFSKCGLRWLLETAVGASGTDVSRSLGSVIHALAALATTGGAADDLGKRLDEVWDELDFGGVWFNRRQRVVAEQMVGRFLTWHEGNPRELVGVEESFTAVLSDGVQIRGRVDRVERDGEGRAVIIDIKTGGTKPSDGDLARHPQLGVYQLAALLGAFERHGLTEPGGAALVQVGKAAGKEPREQQQPALADDPQPEWAETMVRDVATGMAAGVFKAQVNDGCRTCAARASCPVNDAGNQVC</sequence>
<dbReference type="EMBL" id="JACHIU010000001">
    <property type="protein sequence ID" value="MBB6476158.1"/>
    <property type="molecule type" value="Genomic_DNA"/>
</dbReference>
<dbReference type="PANTHER" id="PTHR11070">
    <property type="entry name" value="UVRD / RECB / PCRA DNA HELICASE FAMILY MEMBER"/>
    <property type="match status" value="1"/>
</dbReference>
<evidence type="ECO:0000256" key="11">
    <source>
        <dbReference type="ARBA" id="ARBA00023235"/>
    </source>
</evidence>
<feature type="binding site" evidence="15">
    <location>
        <begin position="41"/>
        <end position="48"/>
    </location>
    <ligand>
        <name>ATP</name>
        <dbReference type="ChEBI" id="CHEBI:30616"/>
    </ligand>
</feature>
<dbReference type="GO" id="GO:0000725">
    <property type="term" value="P:recombinational repair"/>
    <property type="evidence" value="ECO:0007669"/>
    <property type="project" value="TreeGrafter"/>
</dbReference>
<keyword evidence="3 15" id="KW-0547">Nucleotide-binding</keyword>
<accession>A0A7X0ILE7</accession>
<evidence type="ECO:0000256" key="7">
    <source>
        <dbReference type="ARBA" id="ARBA00022839"/>
    </source>
</evidence>
<dbReference type="Gene3D" id="1.10.10.160">
    <property type="match status" value="1"/>
</dbReference>
<keyword evidence="8 15" id="KW-0067">ATP-binding</keyword>
<dbReference type="InterPro" id="IPR014016">
    <property type="entry name" value="UvrD-like_ATP-bd"/>
</dbReference>
<dbReference type="GO" id="GO:0005829">
    <property type="term" value="C:cytosol"/>
    <property type="evidence" value="ECO:0007669"/>
    <property type="project" value="TreeGrafter"/>
</dbReference>
<dbReference type="GO" id="GO:0043138">
    <property type="term" value="F:3'-5' DNA helicase activity"/>
    <property type="evidence" value="ECO:0007669"/>
    <property type="project" value="UniProtKB-EC"/>
</dbReference>
<dbReference type="Proteomes" id="UP000555564">
    <property type="component" value="Unassembled WGS sequence"/>
</dbReference>
<evidence type="ECO:0000256" key="14">
    <source>
        <dbReference type="ARBA" id="ARBA00048988"/>
    </source>
</evidence>
<evidence type="ECO:0000313" key="20">
    <source>
        <dbReference type="Proteomes" id="UP000555564"/>
    </source>
</evidence>
<evidence type="ECO:0000256" key="6">
    <source>
        <dbReference type="ARBA" id="ARBA00022806"/>
    </source>
</evidence>
<dbReference type="GO" id="GO:0033202">
    <property type="term" value="C:DNA helicase complex"/>
    <property type="evidence" value="ECO:0007669"/>
    <property type="project" value="TreeGrafter"/>
</dbReference>
<feature type="domain" description="UvrD-like helicase C-terminal" evidence="18">
    <location>
        <begin position="397"/>
        <end position="705"/>
    </location>
</feature>
<comment type="caution">
    <text evidence="19">The sequence shown here is derived from an EMBL/GenBank/DDBJ whole genome shotgun (WGS) entry which is preliminary data.</text>
</comment>
<keyword evidence="11" id="KW-0413">Isomerase</keyword>
<evidence type="ECO:0000256" key="13">
    <source>
        <dbReference type="ARBA" id="ARBA00034808"/>
    </source>
</evidence>
<keyword evidence="10" id="KW-0234">DNA repair</keyword>
<reference evidence="19 20" key="1">
    <citation type="submission" date="2020-08" db="EMBL/GenBank/DDBJ databases">
        <title>Sequencing the genomes of 1000 actinobacteria strains.</title>
        <authorList>
            <person name="Klenk H.-P."/>
        </authorList>
    </citation>
    <scope>NUCLEOTIDE SEQUENCE [LARGE SCALE GENOMIC DNA]</scope>
    <source>
        <strain evidence="19 20">DSM 44936</strain>
    </source>
</reference>
<name>A0A7X0ILE7_9ACTN</name>
<keyword evidence="6 15" id="KW-0347">Helicase</keyword>
<dbReference type="GO" id="GO:0004527">
    <property type="term" value="F:exonuclease activity"/>
    <property type="evidence" value="ECO:0007669"/>
    <property type="project" value="UniProtKB-KW"/>
</dbReference>
<keyword evidence="2" id="KW-0540">Nuclease</keyword>
<evidence type="ECO:0000313" key="19">
    <source>
        <dbReference type="EMBL" id="MBB6476158.1"/>
    </source>
</evidence>
<evidence type="ECO:0000256" key="3">
    <source>
        <dbReference type="ARBA" id="ARBA00022741"/>
    </source>
</evidence>
<evidence type="ECO:0000259" key="17">
    <source>
        <dbReference type="PROSITE" id="PS51198"/>
    </source>
</evidence>
<protein>
    <recommendedName>
        <fullName evidence="13">DNA 3'-5' helicase</fullName>
        <ecNumber evidence="13">5.6.2.4</ecNumber>
    </recommendedName>
</protein>
<feature type="domain" description="UvrD-like helicase ATP-binding" evidence="17">
    <location>
        <begin position="20"/>
        <end position="320"/>
    </location>
</feature>
<feature type="compositionally biased region" description="Low complexity" evidence="16">
    <location>
        <begin position="354"/>
        <end position="368"/>
    </location>
</feature>
<keyword evidence="9" id="KW-0238">DNA-binding</keyword>
<dbReference type="PROSITE" id="PS51198">
    <property type="entry name" value="UVRD_HELICASE_ATP_BIND"/>
    <property type="match status" value="1"/>
</dbReference>
<dbReference type="GO" id="GO:0003677">
    <property type="term" value="F:DNA binding"/>
    <property type="evidence" value="ECO:0007669"/>
    <property type="project" value="UniProtKB-KW"/>
</dbReference>
<evidence type="ECO:0000256" key="5">
    <source>
        <dbReference type="ARBA" id="ARBA00022801"/>
    </source>
</evidence>
<keyword evidence="7 19" id="KW-0269">Exonuclease</keyword>
<dbReference type="Gene3D" id="1.10.486.10">
    <property type="entry name" value="PCRA, domain 4"/>
    <property type="match status" value="1"/>
</dbReference>
<evidence type="ECO:0000256" key="1">
    <source>
        <dbReference type="ARBA" id="ARBA00009922"/>
    </source>
</evidence>
<proteinExistence type="inferred from homology"/>
<feature type="compositionally biased region" description="Pro residues" evidence="16">
    <location>
        <begin position="335"/>
        <end position="347"/>
    </location>
</feature>